<dbReference type="InterPro" id="IPR050739">
    <property type="entry name" value="MFP"/>
</dbReference>
<evidence type="ECO:0000256" key="5">
    <source>
        <dbReference type="ARBA" id="ARBA00022519"/>
    </source>
</evidence>
<evidence type="ECO:0000256" key="2">
    <source>
        <dbReference type="ARBA" id="ARBA00009477"/>
    </source>
</evidence>
<feature type="non-terminal residue" evidence="12">
    <location>
        <position position="1"/>
    </location>
</feature>
<dbReference type="PANTHER" id="PTHR30386">
    <property type="entry name" value="MEMBRANE FUSION SUBUNIT OF EMRAB-TOLC MULTIDRUG EFFLUX PUMP"/>
    <property type="match status" value="1"/>
</dbReference>
<protein>
    <submittedName>
        <fullName evidence="12">Uncharacterized protein</fullName>
    </submittedName>
</protein>
<dbReference type="NCBIfam" id="TIGR01843">
    <property type="entry name" value="type_I_hlyD"/>
    <property type="match status" value="1"/>
</dbReference>
<feature type="coiled-coil region" evidence="9">
    <location>
        <begin position="76"/>
        <end position="139"/>
    </location>
</feature>
<comment type="caution">
    <text evidence="12">The sequence shown here is derived from an EMBL/GenBank/DDBJ whole genome shotgun (WGS) entry which is preliminary data.</text>
</comment>
<comment type="similarity">
    <text evidence="2">Belongs to the membrane fusion protein (MFP) (TC 8.A.1) family.</text>
</comment>
<evidence type="ECO:0000313" key="12">
    <source>
        <dbReference type="EMBL" id="EFK95620.1"/>
    </source>
</evidence>
<evidence type="ECO:0000256" key="7">
    <source>
        <dbReference type="ARBA" id="ARBA00022989"/>
    </source>
</evidence>
<evidence type="ECO:0000259" key="10">
    <source>
        <dbReference type="Pfam" id="PF25994"/>
    </source>
</evidence>
<dbReference type="Gene3D" id="2.40.30.170">
    <property type="match status" value="1"/>
</dbReference>
<name>D9PLE4_9ZZZZ</name>
<evidence type="ECO:0000256" key="1">
    <source>
        <dbReference type="ARBA" id="ARBA00004377"/>
    </source>
</evidence>
<feature type="domain" description="AprE-like long alpha-helical hairpin" evidence="10">
    <location>
        <begin position="1"/>
        <end position="137"/>
    </location>
</feature>
<sequence>DQRLLLAERQAAHAARLRQYDETIARLKTALESNLADQKVTAERTRALFDLEQMLEQLSEQNFGSRARMLETRERRLEAERDLTTARGRQAELEREIRVAEAERQSYVTDFRQRVREELTQAVRDSDELREQLSKAKRRADLVTLSAPQDAVVLEVRQTSIGSVLNPSEVFAVLVPLGEALLAEVDIDPADVGEIRVGDRVRIKLDAFPFQKFGVLEGTLQTVSGDAFVSDAAAPGGGRAVYRARVALTSTTPGRLKEPLRLLPGMTMTAEVIVGQRTVLSYFLYPLTRAVDESIRER</sequence>
<feature type="domain" description="AprE-like beta-barrel" evidence="11">
    <location>
        <begin position="181"/>
        <end position="274"/>
    </location>
</feature>
<keyword evidence="5" id="KW-0997">Cell inner membrane</keyword>
<evidence type="ECO:0000256" key="8">
    <source>
        <dbReference type="ARBA" id="ARBA00023136"/>
    </source>
</evidence>
<dbReference type="InterPro" id="IPR058982">
    <property type="entry name" value="Beta-barrel_AprE"/>
</dbReference>
<dbReference type="PANTHER" id="PTHR30386:SF26">
    <property type="entry name" value="TRANSPORT PROTEIN COMB"/>
    <property type="match status" value="1"/>
</dbReference>
<accession>D9PLE4</accession>
<dbReference type="PROSITE" id="PS00543">
    <property type="entry name" value="HLYD_FAMILY"/>
    <property type="match status" value="1"/>
</dbReference>
<keyword evidence="6" id="KW-0812">Transmembrane</keyword>
<dbReference type="Pfam" id="PF25994">
    <property type="entry name" value="HH_AprE"/>
    <property type="match status" value="1"/>
</dbReference>
<comment type="subcellular location">
    <subcellularLocation>
        <location evidence="1">Cell inner membrane</location>
        <topology evidence="1">Single-pass membrane protein</topology>
    </subcellularLocation>
</comment>
<evidence type="ECO:0000256" key="3">
    <source>
        <dbReference type="ARBA" id="ARBA00022448"/>
    </source>
</evidence>
<dbReference type="InterPro" id="IPR006144">
    <property type="entry name" value="Secretion_HlyD_CS"/>
</dbReference>
<dbReference type="PRINTS" id="PR01490">
    <property type="entry name" value="RTXTOXIND"/>
</dbReference>
<evidence type="ECO:0000256" key="6">
    <source>
        <dbReference type="ARBA" id="ARBA00022692"/>
    </source>
</evidence>
<dbReference type="InterPro" id="IPR010129">
    <property type="entry name" value="T1SS_HlyD"/>
</dbReference>
<proteinExistence type="inferred from homology"/>
<reference evidence="12" key="2">
    <citation type="journal article" date="2011" name="Microb. Ecol.">
        <title>Taxonomic and Functional Metagenomic Profiling of the Microbial Community in the Anoxic Sediment of a Sub-saline Shallow Lake (Laguna de Carrizo, Central Spain).</title>
        <authorList>
            <person name="Ferrer M."/>
            <person name="Guazzaroni M.E."/>
            <person name="Richter M."/>
            <person name="Garcia-Salamanca A."/>
            <person name="Yarza P."/>
            <person name="Suarez-Suarez A."/>
            <person name="Solano J."/>
            <person name="Alcaide M."/>
            <person name="van Dillewijn P."/>
            <person name="Molina-Henares M.A."/>
            <person name="Lopez-Cortes N."/>
            <person name="Al-Ramahi Y."/>
            <person name="Guerrero C."/>
            <person name="Acosta A."/>
            <person name="de Eugenio L.I."/>
            <person name="Martinez V."/>
            <person name="Marques S."/>
            <person name="Rojo F."/>
            <person name="Santero E."/>
            <person name="Genilloud O."/>
            <person name="Perez-Perez J."/>
            <person name="Rossello-Mora R."/>
            <person name="Ramos J.L."/>
        </authorList>
    </citation>
    <scope>NUCLEOTIDE SEQUENCE</scope>
</reference>
<evidence type="ECO:0000256" key="9">
    <source>
        <dbReference type="SAM" id="Coils"/>
    </source>
</evidence>
<evidence type="ECO:0000256" key="4">
    <source>
        <dbReference type="ARBA" id="ARBA00022475"/>
    </source>
</evidence>
<dbReference type="GO" id="GO:0005886">
    <property type="term" value="C:plasma membrane"/>
    <property type="evidence" value="ECO:0007669"/>
    <property type="project" value="UniProtKB-SubCell"/>
</dbReference>
<organism evidence="12">
    <name type="scientific">sediment metagenome</name>
    <dbReference type="NCBI Taxonomy" id="749907"/>
    <lineage>
        <taxon>unclassified sequences</taxon>
        <taxon>metagenomes</taxon>
        <taxon>ecological metagenomes</taxon>
    </lineage>
</organism>
<dbReference type="GO" id="GO:0009306">
    <property type="term" value="P:protein secretion"/>
    <property type="evidence" value="ECO:0007669"/>
    <property type="project" value="InterPro"/>
</dbReference>
<dbReference type="EMBL" id="ADZX01000718">
    <property type="protein sequence ID" value="EFK95620.1"/>
    <property type="molecule type" value="Genomic_DNA"/>
</dbReference>
<dbReference type="AlphaFoldDB" id="D9PLE4"/>
<keyword evidence="7" id="KW-1133">Transmembrane helix</keyword>
<evidence type="ECO:0000259" key="11">
    <source>
        <dbReference type="Pfam" id="PF26002"/>
    </source>
</evidence>
<dbReference type="Pfam" id="PF26002">
    <property type="entry name" value="Beta-barrel_AprE"/>
    <property type="match status" value="1"/>
</dbReference>
<keyword evidence="3" id="KW-0813">Transport</keyword>
<keyword evidence="9" id="KW-0175">Coiled coil</keyword>
<keyword evidence="8" id="KW-0472">Membrane</keyword>
<keyword evidence="4" id="KW-1003">Cell membrane</keyword>
<dbReference type="InterPro" id="IPR058781">
    <property type="entry name" value="HH_AprE-like"/>
</dbReference>
<reference evidence="12" key="1">
    <citation type="submission" date="2010-07" db="EMBL/GenBank/DDBJ databases">
        <authorList>
            <consortium name="CONSOLIDER consortium CSD2007-00005"/>
            <person name="Guazzaroni M.-E."/>
            <person name="Richter M."/>
            <person name="Garcia-Salamanca A."/>
            <person name="Yarza P."/>
            <person name="Ferrer M."/>
        </authorList>
    </citation>
    <scope>NUCLEOTIDE SEQUENCE</scope>
</reference>
<gene>
    <name evidence="12" type="ORF">LDC_2367</name>
</gene>